<name>A0A0E9V2U4_ANGAN</name>
<dbReference type="AlphaFoldDB" id="A0A0E9V2U4"/>
<proteinExistence type="predicted"/>
<sequence length="38" mass="4370">MLYKATDLSIQKCVFPNQIIARPEYNSTSTNRDPARVQ</sequence>
<organism evidence="1">
    <name type="scientific">Anguilla anguilla</name>
    <name type="common">European freshwater eel</name>
    <name type="synonym">Muraena anguilla</name>
    <dbReference type="NCBI Taxonomy" id="7936"/>
    <lineage>
        <taxon>Eukaryota</taxon>
        <taxon>Metazoa</taxon>
        <taxon>Chordata</taxon>
        <taxon>Craniata</taxon>
        <taxon>Vertebrata</taxon>
        <taxon>Euteleostomi</taxon>
        <taxon>Actinopterygii</taxon>
        <taxon>Neopterygii</taxon>
        <taxon>Teleostei</taxon>
        <taxon>Anguilliformes</taxon>
        <taxon>Anguillidae</taxon>
        <taxon>Anguilla</taxon>
    </lineage>
</organism>
<dbReference type="EMBL" id="GBXM01036123">
    <property type="protein sequence ID" value="JAH72454.1"/>
    <property type="molecule type" value="Transcribed_RNA"/>
</dbReference>
<accession>A0A0E9V2U4</accession>
<reference evidence="1" key="1">
    <citation type="submission" date="2014-11" db="EMBL/GenBank/DDBJ databases">
        <authorList>
            <person name="Amaro Gonzalez C."/>
        </authorList>
    </citation>
    <scope>NUCLEOTIDE SEQUENCE</scope>
</reference>
<protein>
    <submittedName>
        <fullName evidence="1">Uncharacterized protein</fullName>
    </submittedName>
</protein>
<reference evidence="1" key="2">
    <citation type="journal article" date="2015" name="Fish Shellfish Immunol.">
        <title>Early steps in the European eel (Anguilla anguilla)-Vibrio vulnificus interaction in the gills: Role of the RtxA13 toxin.</title>
        <authorList>
            <person name="Callol A."/>
            <person name="Pajuelo D."/>
            <person name="Ebbesson L."/>
            <person name="Teles M."/>
            <person name="MacKenzie S."/>
            <person name="Amaro C."/>
        </authorList>
    </citation>
    <scope>NUCLEOTIDE SEQUENCE</scope>
</reference>
<evidence type="ECO:0000313" key="1">
    <source>
        <dbReference type="EMBL" id="JAH72454.1"/>
    </source>
</evidence>